<dbReference type="Proteomes" id="UP000554482">
    <property type="component" value="Unassembled WGS sequence"/>
</dbReference>
<dbReference type="OrthoDB" id="676141at2759"/>
<accession>A0A7J6X7W8</accession>
<reference evidence="2 3" key="1">
    <citation type="submission" date="2020-06" db="EMBL/GenBank/DDBJ databases">
        <title>Transcriptomic and genomic resources for Thalictrum thalictroides and T. hernandezii: Facilitating candidate gene discovery in an emerging model plant lineage.</title>
        <authorList>
            <person name="Arias T."/>
            <person name="Riano-Pachon D.M."/>
            <person name="Di Stilio V.S."/>
        </authorList>
    </citation>
    <scope>NUCLEOTIDE SEQUENCE [LARGE SCALE GENOMIC DNA]</scope>
    <source>
        <strain evidence="3">cv. WT478/WT964</strain>
        <tissue evidence="2">Leaves</tissue>
    </source>
</reference>
<feature type="region of interest" description="Disordered" evidence="1">
    <location>
        <begin position="331"/>
        <end position="354"/>
    </location>
</feature>
<name>A0A7J6X7W8_THATH</name>
<sequence length="574" mass="61077">MFLFTAENLHDEMVVSLMDSDVESGNHSLTHSEVVVSEGDPFTPAKRSSLSSSSSSSSSDSSFDGDFFQLNDSKLDKPNISVDLVSKENEGEVLGKPSSITAESYPSPSGSKNVTNGVSFNNVESYSSSSGSESITTEASPNFEESDSDSPRSQQILDKAQFDTRDSNPGYPGSDGIPREVDFDSGESDLGSPDSISTTLSVQSGSVMQSPPIQVMERPNDTSTYRIPASVFARSTTTPVEWSVASNESLFSIHVGNNSFSRDQFILMDKSGELGKSSDLFYLKTEDYMLSNCPPPPLPVMGHEKKSPDLGDSLGVDEAAAETMKEVLRANAEDQNKAKPKFAEETRTSSHRSDGSGASIYSFAFPMRLTSNFVDEDIPFVCVAERKRRGVLRYSAIVLIVVELSATAHGHLVHVLNATRHAATADGHRAPVSNVNWLATAVNGHLASVLVVFDFAAPVRGHSAIALILVGPAAPARVHSATVLIVFGRAATLHVHPVSVVIIVDSAVIVHGRPVPVVIVVGRASIVRGHPVLVLIVVNHSTSVHGHPAPFPSVVGVVVTASVVNIVASFQTVN</sequence>
<proteinExistence type="predicted"/>
<gene>
    <name evidence="2" type="ORF">FRX31_004598</name>
</gene>
<evidence type="ECO:0000256" key="1">
    <source>
        <dbReference type="SAM" id="MobiDB-lite"/>
    </source>
</evidence>
<dbReference type="EMBL" id="JABWDY010003619">
    <property type="protein sequence ID" value="KAF5205814.1"/>
    <property type="molecule type" value="Genomic_DNA"/>
</dbReference>
<organism evidence="2 3">
    <name type="scientific">Thalictrum thalictroides</name>
    <name type="common">Rue-anemone</name>
    <name type="synonym">Anemone thalictroides</name>
    <dbReference type="NCBI Taxonomy" id="46969"/>
    <lineage>
        <taxon>Eukaryota</taxon>
        <taxon>Viridiplantae</taxon>
        <taxon>Streptophyta</taxon>
        <taxon>Embryophyta</taxon>
        <taxon>Tracheophyta</taxon>
        <taxon>Spermatophyta</taxon>
        <taxon>Magnoliopsida</taxon>
        <taxon>Ranunculales</taxon>
        <taxon>Ranunculaceae</taxon>
        <taxon>Thalictroideae</taxon>
        <taxon>Thalictrum</taxon>
    </lineage>
</organism>
<comment type="caution">
    <text evidence="2">The sequence shown here is derived from an EMBL/GenBank/DDBJ whole genome shotgun (WGS) entry which is preliminary data.</text>
</comment>
<evidence type="ECO:0000313" key="2">
    <source>
        <dbReference type="EMBL" id="KAF5205814.1"/>
    </source>
</evidence>
<protein>
    <submittedName>
        <fullName evidence="2">Uncharacterized protein</fullName>
    </submittedName>
</protein>
<feature type="region of interest" description="Disordered" evidence="1">
    <location>
        <begin position="81"/>
        <end position="209"/>
    </location>
</feature>
<dbReference type="PANTHER" id="PTHR33673:SF3">
    <property type="entry name" value="SUPPRESSOR SRP40-LIKE PROTEIN"/>
    <property type="match status" value="1"/>
</dbReference>
<feature type="compositionally biased region" description="Low complexity" evidence="1">
    <location>
        <begin position="124"/>
        <end position="140"/>
    </location>
</feature>
<dbReference type="PANTHER" id="PTHR33673">
    <property type="entry name" value="SUPPRESSOR SRP40-LIKE PROTEIN"/>
    <property type="match status" value="1"/>
</dbReference>
<feature type="compositionally biased region" description="Low complexity" evidence="1">
    <location>
        <begin position="48"/>
        <end position="62"/>
    </location>
</feature>
<keyword evidence="3" id="KW-1185">Reference proteome</keyword>
<evidence type="ECO:0000313" key="3">
    <source>
        <dbReference type="Proteomes" id="UP000554482"/>
    </source>
</evidence>
<feature type="compositionally biased region" description="Polar residues" evidence="1">
    <location>
        <begin position="98"/>
        <end position="123"/>
    </location>
</feature>
<feature type="compositionally biased region" description="Polar residues" evidence="1">
    <location>
        <begin position="194"/>
        <end position="209"/>
    </location>
</feature>
<dbReference type="AlphaFoldDB" id="A0A7J6X7W8"/>
<feature type="region of interest" description="Disordered" evidence="1">
    <location>
        <begin position="33"/>
        <end position="63"/>
    </location>
</feature>